<dbReference type="AlphaFoldDB" id="A0A5J5GDV9"/>
<dbReference type="CDD" id="cd03190">
    <property type="entry name" value="GST_C_Omega_like"/>
    <property type="match status" value="1"/>
</dbReference>
<dbReference type="EMBL" id="VYQE01000005">
    <property type="protein sequence ID" value="KAA9005982.1"/>
    <property type="molecule type" value="Genomic_DNA"/>
</dbReference>
<dbReference type="PIRSF" id="PIRSF015753">
    <property type="entry name" value="GST"/>
    <property type="match status" value="1"/>
</dbReference>
<dbReference type="InterPro" id="IPR047047">
    <property type="entry name" value="GST_Omega-like_C"/>
</dbReference>
<comment type="caution">
    <text evidence="5">The sequence shown here is derived from an EMBL/GenBank/DDBJ whole genome shotgun (WGS) entry which is preliminary data.</text>
</comment>
<name>A0A5J5GDV9_9RHOB</name>
<feature type="site" description="Lowers pKa of active site Cys" evidence="3">
    <location>
        <position position="238"/>
    </location>
</feature>
<sequence>MGVMVEGVYHVEDEGPRTASDGSFRREPSNLREWIGTPGHPAEAGRYHLFVAWNCPWAHRALLTRALLGLDKAISVSYARPNRTDQGWVFDPDGPYSDPEIGVEALHEVYARHPEPYTGRVTVPVLWDRERQRIVSNESADIVQMLGRFEGTPVLRPKGLEREIDTWNSLIYERINNGVYRAGFAKTQDAYDAAVKVLFETLDRIEASLTHHDWLCGERFTEADLRLFPTLARFDVAYHYAFKCNIRKLSEYPALWRYARHIYHLPGVARTVDFDIYKRGYFSKSELRNPLGIIPAGPKVDWSL</sequence>
<feature type="binding site" evidence="2">
    <location>
        <position position="88"/>
    </location>
    <ligand>
        <name>glutathione</name>
        <dbReference type="ChEBI" id="CHEBI:57925"/>
    </ligand>
</feature>
<evidence type="ECO:0000256" key="3">
    <source>
        <dbReference type="PIRSR" id="PIRSR015753-3"/>
    </source>
</evidence>
<feature type="site" description="Lowers pKa of active site Cys" evidence="3">
    <location>
        <position position="281"/>
    </location>
</feature>
<dbReference type="Gene3D" id="3.40.30.10">
    <property type="entry name" value="Glutaredoxin"/>
    <property type="match status" value="1"/>
</dbReference>
<keyword evidence="6" id="KW-1185">Reference proteome</keyword>
<dbReference type="PANTHER" id="PTHR32419:SF6">
    <property type="entry name" value="GLUTATHIONE S-TRANSFERASE OMEGA-LIKE 1-RELATED"/>
    <property type="match status" value="1"/>
</dbReference>
<organism evidence="5 6">
    <name type="scientific">Histidinibacterium aquaticum</name>
    <dbReference type="NCBI Taxonomy" id="2613962"/>
    <lineage>
        <taxon>Bacteria</taxon>
        <taxon>Pseudomonadati</taxon>
        <taxon>Pseudomonadota</taxon>
        <taxon>Alphaproteobacteria</taxon>
        <taxon>Rhodobacterales</taxon>
        <taxon>Paracoccaceae</taxon>
        <taxon>Histidinibacterium</taxon>
    </lineage>
</organism>
<dbReference type="Pfam" id="PF13409">
    <property type="entry name" value="GST_N_2"/>
    <property type="match status" value="1"/>
</dbReference>
<evidence type="ECO:0000313" key="6">
    <source>
        <dbReference type="Proteomes" id="UP000326554"/>
    </source>
</evidence>
<dbReference type="InterPro" id="IPR004045">
    <property type="entry name" value="Glutathione_S-Trfase_N"/>
</dbReference>
<evidence type="ECO:0000259" key="4">
    <source>
        <dbReference type="PROSITE" id="PS50405"/>
    </source>
</evidence>
<feature type="domain" description="GST C-terminal" evidence="4">
    <location>
        <begin position="135"/>
        <end position="291"/>
    </location>
</feature>
<dbReference type="InterPro" id="IPR010987">
    <property type="entry name" value="Glutathione-S-Trfase_C-like"/>
</dbReference>
<dbReference type="PANTHER" id="PTHR32419">
    <property type="entry name" value="GLUTATHIONYL-HYDROQUINONE REDUCTASE"/>
    <property type="match status" value="1"/>
</dbReference>
<dbReference type="RefSeq" id="WP_150446234.1">
    <property type="nucleotide sequence ID" value="NZ_VYQE01000005.1"/>
</dbReference>
<evidence type="ECO:0000256" key="2">
    <source>
        <dbReference type="PIRSR" id="PIRSR015753-2"/>
    </source>
</evidence>
<feature type="binding site" evidence="2">
    <location>
        <begin position="138"/>
        <end position="139"/>
    </location>
    <ligand>
        <name>glutathione</name>
        <dbReference type="ChEBI" id="CHEBI:57925"/>
    </ligand>
</feature>
<gene>
    <name evidence="5" type="ORF">F3S47_15620</name>
</gene>
<dbReference type="GO" id="GO:0005737">
    <property type="term" value="C:cytoplasm"/>
    <property type="evidence" value="ECO:0007669"/>
    <property type="project" value="TreeGrafter"/>
</dbReference>
<feature type="binding site" evidence="2">
    <location>
        <begin position="120"/>
        <end position="123"/>
    </location>
    <ligand>
        <name>glutathione</name>
        <dbReference type="ChEBI" id="CHEBI:57925"/>
    </ligand>
</feature>
<dbReference type="InterPro" id="IPR016639">
    <property type="entry name" value="GST_Omega/GSH"/>
</dbReference>
<dbReference type="InterPro" id="IPR036282">
    <property type="entry name" value="Glutathione-S-Trfase_C_sf"/>
</dbReference>
<dbReference type="Gene3D" id="1.20.1050.10">
    <property type="match status" value="1"/>
</dbReference>
<dbReference type="SFLD" id="SFLDG01206">
    <property type="entry name" value="Xi.1"/>
    <property type="match status" value="1"/>
</dbReference>
<dbReference type="SUPFAM" id="SSF47616">
    <property type="entry name" value="GST C-terminal domain-like"/>
    <property type="match status" value="1"/>
</dbReference>
<dbReference type="InterPro" id="IPR040079">
    <property type="entry name" value="Glutathione_S-Trfase"/>
</dbReference>
<feature type="active site" description="Nucleophile" evidence="1">
    <location>
        <position position="55"/>
    </location>
</feature>
<dbReference type="Pfam" id="PF13410">
    <property type="entry name" value="GST_C_2"/>
    <property type="match status" value="1"/>
</dbReference>
<dbReference type="SUPFAM" id="SSF52833">
    <property type="entry name" value="Thioredoxin-like"/>
    <property type="match status" value="1"/>
</dbReference>
<reference evidence="5 6" key="1">
    <citation type="submission" date="2019-09" db="EMBL/GenBank/DDBJ databases">
        <authorList>
            <person name="Park J.-S."/>
            <person name="Choi H.-J."/>
        </authorList>
    </citation>
    <scope>NUCLEOTIDE SEQUENCE [LARGE SCALE GENOMIC DNA]</scope>
    <source>
        <strain evidence="5 6">176SS1-4</strain>
    </source>
</reference>
<dbReference type="SFLD" id="SFLDG01148">
    <property type="entry name" value="Xi_(cytGST)"/>
    <property type="match status" value="1"/>
</dbReference>
<feature type="active site" description="Proton donor/acceptor" evidence="1">
    <location>
        <position position="180"/>
    </location>
</feature>
<proteinExistence type="predicted"/>
<evidence type="ECO:0000313" key="5">
    <source>
        <dbReference type="EMBL" id="KAA9005982.1"/>
    </source>
</evidence>
<dbReference type="PROSITE" id="PS50405">
    <property type="entry name" value="GST_CTER"/>
    <property type="match status" value="1"/>
</dbReference>
<dbReference type="SFLD" id="SFLDS00019">
    <property type="entry name" value="Glutathione_Transferase_(cytos"/>
    <property type="match status" value="1"/>
</dbReference>
<protein>
    <submittedName>
        <fullName evidence="5">Glutathione-dependent reductase</fullName>
    </submittedName>
</protein>
<dbReference type="InterPro" id="IPR036249">
    <property type="entry name" value="Thioredoxin-like_sf"/>
</dbReference>
<evidence type="ECO:0000256" key="1">
    <source>
        <dbReference type="PIRSR" id="PIRSR015753-1"/>
    </source>
</evidence>
<dbReference type="Proteomes" id="UP000326554">
    <property type="component" value="Unassembled WGS sequence"/>
</dbReference>
<dbReference type="GO" id="GO:0004364">
    <property type="term" value="F:glutathione transferase activity"/>
    <property type="evidence" value="ECO:0007669"/>
    <property type="project" value="InterPro"/>
</dbReference>
<accession>A0A5J5GDV9</accession>